<organism evidence="3 4">
    <name type="scientific">Apiospora kogelbergensis</name>
    <dbReference type="NCBI Taxonomy" id="1337665"/>
    <lineage>
        <taxon>Eukaryota</taxon>
        <taxon>Fungi</taxon>
        <taxon>Dikarya</taxon>
        <taxon>Ascomycota</taxon>
        <taxon>Pezizomycotina</taxon>
        <taxon>Sordariomycetes</taxon>
        <taxon>Xylariomycetidae</taxon>
        <taxon>Amphisphaeriales</taxon>
        <taxon>Apiosporaceae</taxon>
        <taxon>Apiospora</taxon>
    </lineage>
</organism>
<sequence length="537" mass="59801">MEDNTSDGFSDNDETDFTFTDAIRPPPFPLNVESTWFLATIWVLLGATNAYVQLGLDSILGLRSILLKTIATVIVAGLTMVFYDGYLTKVNEERRWINHRVELILASLVARHWGIALNEDATLEDQKEALMQGGTLQVPRTVFAATSELATGAVDCALVLTYQVSVWQLLSAAIWMSRLFLGLPNILVNAAVIAGLLLCGRWLSDTNVGRFLRLWDVCDKVKSLVARCLESPLALLDSYWSPGAIKQPALVALCAILTAASWALPTDVIMPFTGQDVDILARHVDTLKSFIYGRWSYLFSPKFDGSWLSVGHFGAQAGLQLSLAAVCFLFTLIYHCQSQEKISRARSQWERGEVDMRYVDEDDRVTAAQWRATALHIISFTAYQVAGMMVSALELEPLLQSTALAPKLRDVLSLREDRPEAAYRLGIRVIALFVTGLSICAIHWVLRRIVWLLIRLLTWTAAFGDAVAWCTTFTRPSLARVKSHVMDTVGLDFKLKDKTLLAQGLMNCLFDTRAPLVIIPPNYSIHAFDPEAWALED</sequence>
<comment type="caution">
    <text evidence="3">The sequence shown here is derived from an EMBL/GenBank/DDBJ whole genome shotgun (WGS) entry which is preliminary data.</text>
</comment>
<feature type="compositionally biased region" description="Acidic residues" evidence="1">
    <location>
        <begin position="1"/>
        <end position="16"/>
    </location>
</feature>
<evidence type="ECO:0000313" key="4">
    <source>
        <dbReference type="Proteomes" id="UP001392437"/>
    </source>
</evidence>
<name>A0AAW0QSH8_9PEZI</name>
<dbReference type="Proteomes" id="UP001392437">
    <property type="component" value="Unassembled WGS sequence"/>
</dbReference>
<dbReference type="EMBL" id="JAQQWP010000006">
    <property type="protein sequence ID" value="KAK8113706.1"/>
    <property type="molecule type" value="Genomic_DNA"/>
</dbReference>
<evidence type="ECO:0000256" key="2">
    <source>
        <dbReference type="SAM" id="Phobius"/>
    </source>
</evidence>
<protein>
    <submittedName>
        <fullName evidence="3">Uncharacterized protein</fullName>
    </submittedName>
</protein>
<feature type="transmembrane region" description="Helical" evidence="2">
    <location>
        <begin position="425"/>
        <end position="446"/>
    </location>
</feature>
<feature type="region of interest" description="Disordered" evidence="1">
    <location>
        <begin position="1"/>
        <end position="20"/>
    </location>
</feature>
<dbReference type="AlphaFoldDB" id="A0AAW0QSH8"/>
<keyword evidence="4" id="KW-1185">Reference proteome</keyword>
<feature type="transmembrane region" description="Helical" evidence="2">
    <location>
        <begin position="64"/>
        <end position="83"/>
    </location>
</feature>
<feature type="transmembrane region" description="Helical" evidence="2">
    <location>
        <begin position="317"/>
        <end position="336"/>
    </location>
</feature>
<keyword evidence="2" id="KW-1133">Transmembrane helix</keyword>
<keyword evidence="2" id="KW-0812">Transmembrane</keyword>
<evidence type="ECO:0000313" key="3">
    <source>
        <dbReference type="EMBL" id="KAK8113706.1"/>
    </source>
</evidence>
<keyword evidence="2" id="KW-0472">Membrane</keyword>
<evidence type="ECO:0000256" key="1">
    <source>
        <dbReference type="SAM" id="MobiDB-lite"/>
    </source>
</evidence>
<proteinExistence type="predicted"/>
<accession>A0AAW0QSH8</accession>
<feature type="transmembrane region" description="Helical" evidence="2">
    <location>
        <begin position="179"/>
        <end position="203"/>
    </location>
</feature>
<feature type="transmembrane region" description="Helical" evidence="2">
    <location>
        <begin position="248"/>
        <end position="264"/>
    </location>
</feature>
<feature type="transmembrane region" description="Helical" evidence="2">
    <location>
        <begin position="452"/>
        <end position="473"/>
    </location>
</feature>
<feature type="transmembrane region" description="Helical" evidence="2">
    <location>
        <begin position="34"/>
        <end position="52"/>
    </location>
</feature>
<gene>
    <name evidence="3" type="ORF">PG999_005775</name>
</gene>
<reference evidence="3 4" key="1">
    <citation type="submission" date="2023-01" db="EMBL/GenBank/DDBJ databases">
        <title>Analysis of 21 Apiospora genomes using comparative genomics revels a genus with tremendous synthesis potential of carbohydrate active enzymes and secondary metabolites.</title>
        <authorList>
            <person name="Sorensen T."/>
        </authorList>
    </citation>
    <scope>NUCLEOTIDE SEQUENCE [LARGE SCALE GENOMIC DNA]</scope>
    <source>
        <strain evidence="3 4">CBS 117206</strain>
    </source>
</reference>